<dbReference type="EMBL" id="JAGWCR010000006">
    <property type="protein sequence ID" value="MBS3649468.1"/>
    <property type="molecule type" value="Genomic_DNA"/>
</dbReference>
<gene>
    <name evidence="10" type="ORF">KEU06_12700</name>
</gene>
<organism evidence="10 11">
    <name type="scientific">Pseudaminobacter soli</name>
    <name type="common">ex Zhang et al. 2022</name>
    <dbReference type="NCBI Taxonomy" id="2831468"/>
    <lineage>
        <taxon>Bacteria</taxon>
        <taxon>Pseudomonadati</taxon>
        <taxon>Pseudomonadota</taxon>
        <taxon>Alphaproteobacteria</taxon>
        <taxon>Hyphomicrobiales</taxon>
        <taxon>Phyllobacteriaceae</taxon>
        <taxon>Pseudaminobacter</taxon>
    </lineage>
</organism>
<dbReference type="Gene3D" id="2.102.10.10">
    <property type="entry name" value="Rieske [2Fe-2S] iron-sulphur domain"/>
    <property type="match status" value="1"/>
</dbReference>
<dbReference type="GO" id="GO:0051537">
    <property type="term" value="F:2 iron, 2 sulfur cluster binding"/>
    <property type="evidence" value="ECO:0007669"/>
    <property type="project" value="UniProtKB-KW"/>
</dbReference>
<dbReference type="PANTHER" id="PTHR43557:SF2">
    <property type="entry name" value="RIESKE DOMAIN-CONTAINING PROTEIN-RELATED"/>
    <property type="match status" value="1"/>
</dbReference>
<dbReference type="GO" id="GO:0005737">
    <property type="term" value="C:cytoplasm"/>
    <property type="evidence" value="ECO:0007669"/>
    <property type="project" value="TreeGrafter"/>
</dbReference>
<dbReference type="Gene3D" id="3.50.50.60">
    <property type="entry name" value="FAD/NAD(P)-binding domain"/>
    <property type="match status" value="2"/>
</dbReference>
<evidence type="ECO:0000256" key="3">
    <source>
        <dbReference type="ARBA" id="ARBA00022714"/>
    </source>
</evidence>
<keyword evidence="3" id="KW-0001">2Fe-2S</keyword>
<dbReference type="Pfam" id="PF07992">
    <property type="entry name" value="Pyr_redox_2"/>
    <property type="match status" value="1"/>
</dbReference>
<evidence type="ECO:0000256" key="5">
    <source>
        <dbReference type="ARBA" id="ARBA00022827"/>
    </source>
</evidence>
<keyword evidence="4" id="KW-0479">Metal-binding</keyword>
<dbReference type="InterPro" id="IPR023753">
    <property type="entry name" value="FAD/NAD-binding_dom"/>
</dbReference>
<dbReference type="PROSITE" id="PS51296">
    <property type="entry name" value="RIESKE"/>
    <property type="match status" value="1"/>
</dbReference>
<evidence type="ECO:0000256" key="2">
    <source>
        <dbReference type="ARBA" id="ARBA00022630"/>
    </source>
</evidence>
<keyword evidence="11" id="KW-1185">Reference proteome</keyword>
<dbReference type="InterPro" id="IPR050446">
    <property type="entry name" value="FAD-oxidoreductase/Apoptosis"/>
</dbReference>
<dbReference type="SUPFAM" id="SSF50022">
    <property type="entry name" value="ISP domain"/>
    <property type="match status" value="1"/>
</dbReference>
<evidence type="ECO:0000313" key="11">
    <source>
        <dbReference type="Proteomes" id="UP000680348"/>
    </source>
</evidence>
<dbReference type="Pfam" id="PF00355">
    <property type="entry name" value="Rieske"/>
    <property type="match status" value="1"/>
</dbReference>
<feature type="domain" description="Rieske" evidence="9">
    <location>
        <begin position="14"/>
        <end position="109"/>
    </location>
</feature>
<dbReference type="AlphaFoldDB" id="A0A942DXZ6"/>
<keyword evidence="8" id="KW-0411">Iron-sulfur</keyword>
<dbReference type="InterPro" id="IPR036922">
    <property type="entry name" value="Rieske_2Fe-2S_sf"/>
</dbReference>
<evidence type="ECO:0000256" key="4">
    <source>
        <dbReference type="ARBA" id="ARBA00022723"/>
    </source>
</evidence>
<dbReference type="GO" id="GO:0016651">
    <property type="term" value="F:oxidoreductase activity, acting on NAD(P)H"/>
    <property type="evidence" value="ECO:0007669"/>
    <property type="project" value="TreeGrafter"/>
</dbReference>
<dbReference type="RefSeq" id="WP_188255030.1">
    <property type="nucleotide sequence ID" value="NZ_JABVCF010000006.1"/>
</dbReference>
<dbReference type="Gene3D" id="3.30.390.30">
    <property type="match status" value="1"/>
</dbReference>
<accession>A0A942DXZ6</accession>
<dbReference type="PANTHER" id="PTHR43557">
    <property type="entry name" value="APOPTOSIS-INDUCING FACTOR 1"/>
    <property type="match status" value="1"/>
</dbReference>
<dbReference type="InterPro" id="IPR036188">
    <property type="entry name" value="FAD/NAD-bd_sf"/>
</dbReference>
<proteinExistence type="predicted"/>
<comment type="cofactor">
    <cofactor evidence="1">
        <name>FAD</name>
        <dbReference type="ChEBI" id="CHEBI:57692"/>
    </cofactor>
</comment>
<dbReference type="CDD" id="cd03478">
    <property type="entry name" value="Rieske_AIFL_N"/>
    <property type="match status" value="1"/>
</dbReference>
<comment type="caution">
    <text evidence="10">The sequence shown here is derived from an EMBL/GenBank/DDBJ whole genome shotgun (WGS) entry which is preliminary data.</text>
</comment>
<keyword evidence="6" id="KW-0560">Oxidoreductase</keyword>
<evidence type="ECO:0000256" key="7">
    <source>
        <dbReference type="ARBA" id="ARBA00023004"/>
    </source>
</evidence>
<sequence>MSGKSTEPVGPDLAQGVAMEMLRDGEILEGHVGEETVILVRSKDEVFAVGGTCTHYNGPLGQGLAEGDTVRCPWHHACFSLRTGEALRAPAFSPIDCWATELRGDRVFVTGKVKRPSPASAQDAAGQPKDIVIVGGGAAGFAAAEMLRRRNFAGSVTILSADSDAPYDRPNLSKDYLAGSAPEEWIPLRSPKFYERKEIGLHLATTVSRIDPNQRIALTEDGRSFAFDRLLLAPGAEPVRLPLPGADLPHVFTLRSLADSRAIVERAKTARTAVVIGAGFIGLEVAASLRARQIEVHVVAPDREPLEKVLGPELGRFIRGLHEDHSVRFHLQQSVSSIEEGRVVLEGNEALPADLVIIGVGVKPRKSLAVEAGLATADGILVDERLETSSPGIFAAGDAAEWPDRITGARTRIEHWVVAERQGQVAAYNMLGERLAFSDAPFFWSAHYDTTIRYVGNGRNRDATEIEGDLAAGKAVVRYLSGGKTVAVATVGRDRESLRAAVSMERDLAAAPAG</sequence>
<dbReference type="InterPro" id="IPR017941">
    <property type="entry name" value="Rieske_2Fe-2S"/>
</dbReference>
<dbReference type="Pfam" id="PF14759">
    <property type="entry name" value="Reductase_C"/>
    <property type="match status" value="1"/>
</dbReference>
<dbReference type="SUPFAM" id="SSF51905">
    <property type="entry name" value="FAD/NAD(P)-binding domain"/>
    <property type="match status" value="2"/>
</dbReference>
<evidence type="ECO:0000256" key="6">
    <source>
        <dbReference type="ARBA" id="ARBA00023002"/>
    </source>
</evidence>
<dbReference type="InterPro" id="IPR016156">
    <property type="entry name" value="FAD/NAD-linked_Rdtase_dimer_sf"/>
</dbReference>
<evidence type="ECO:0000313" key="10">
    <source>
        <dbReference type="EMBL" id="MBS3649468.1"/>
    </source>
</evidence>
<keyword evidence="2" id="KW-0285">Flavoprotein</keyword>
<dbReference type="Proteomes" id="UP000680348">
    <property type="component" value="Unassembled WGS sequence"/>
</dbReference>
<protein>
    <submittedName>
        <fullName evidence="10">FAD-dependent oxidoreductase</fullName>
    </submittedName>
</protein>
<dbReference type="GO" id="GO:0046872">
    <property type="term" value="F:metal ion binding"/>
    <property type="evidence" value="ECO:0007669"/>
    <property type="project" value="UniProtKB-KW"/>
</dbReference>
<dbReference type="PRINTS" id="PR00368">
    <property type="entry name" value="FADPNR"/>
</dbReference>
<dbReference type="InterPro" id="IPR028202">
    <property type="entry name" value="Reductase_C"/>
</dbReference>
<dbReference type="SUPFAM" id="SSF55424">
    <property type="entry name" value="FAD/NAD-linked reductases, dimerisation (C-terminal) domain"/>
    <property type="match status" value="1"/>
</dbReference>
<evidence type="ECO:0000256" key="8">
    <source>
        <dbReference type="ARBA" id="ARBA00023014"/>
    </source>
</evidence>
<keyword evidence="5" id="KW-0274">FAD</keyword>
<evidence type="ECO:0000259" key="9">
    <source>
        <dbReference type="PROSITE" id="PS51296"/>
    </source>
</evidence>
<evidence type="ECO:0000256" key="1">
    <source>
        <dbReference type="ARBA" id="ARBA00001974"/>
    </source>
</evidence>
<reference evidence="10" key="1">
    <citation type="submission" date="2021-04" db="EMBL/GenBank/DDBJ databases">
        <title>Pseudaminobacter soli sp. nov., isolated from paddy soil contaminated by heavy metals.</title>
        <authorList>
            <person name="Zhang K."/>
        </authorList>
    </citation>
    <scope>NUCLEOTIDE SEQUENCE</scope>
    <source>
        <strain evidence="10">19-2017</strain>
    </source>
</reference>
<keyword evidence="7" id="KW-0408">Iron</keyword>
<name>A0A942DXZ6_9HYPH</name>
<dbReference type="PRINTS" id="PR00411">
    <property type="entry name" value="PNDRDTASEI"/>
</dbReference>